<dbReference type="SMART" id="SM00612">
    <property type="entry name" value="Kelch"/>
    <property type="match status" value="2"/>
</dbReference>
<reference evidence="3" key="1">
    <citation type="journal article" date="2016" name="Nature">
        <title>The genome of the seagrass Zostera marina reveals angiosperm adaptation to the sea.</title>
        <authorList>
            <person name="Olsen J.L."/>
            <person name="Rouze P."/>
            <person name="Verhelst B."/>
            <person name="Lin Y.-C."/>
            <person name="Bayer T."/>
            <person name="Collen J."/>
            <person name="Dattolo E."/>
            <person name="De Paoli E."/>
            <person name="Dittami S."/>
            <person name="Maumus F."/>
            <person name="Michel G."/>
            <person name="Kersting A."/>
            <person name="Lauritano C."/>
            <person name="Lohaus R."/>
            <person name="Toepel M."/>
            <person name="Tonon T."/>
            <person name="Vanneste K."/>
            <person name="Amirebrahimi M."/>
            <person name="Brakel J."/>
            <person name="Bostroem C."/>
            <person name="Chovatia M."/>
            <person name="Grimwood J."/>
            <person name="Jenkins J.W."/>
            <person name="Jueterbock A."/>
            <person name="Mraz A."/>
            <person name="Stam W.T."/>
            <person name="Tice H."/>
            <person name="Bornberg-Bauer E."/>
            <person name="Green P.J."/>
            <person name="Pearson G.A."/>
            <person name="Procaccini G."/>
            <person name="Duarte C.M."/>
            <person name="Schmutz J."/>
            <person name="Reusch T.B.H."/>
            <person name="Van de Peer Y."/>
        </authorList>
    </citation>
    <scope>NUCLEOTIDE SEQUENCE [LARGE SCALE GENOMIC DNA]</scope>
    <source>
        <strain evidence="3">cv. Finnish</strain>
    </source>
</reference>
<proteinExistence type="predicted"/>
<dbReference type="InterPro" id="IPR036047">
    <property type="entry name" value="F-box-like_dom_sf"/>
</dbReference>
<dbReference type="InterPro" id="IPR006652">
    <property type="entry name" value="Kelch_1"/>
</dbReference>
<dbReference type="SUPFAM" id="SSF81383">
    <property type="entry name" value="F-box domain"/>
    <property type="match status" value="1"/>
</dbReference>
<dbReference type="SMART" id="SM00256">
    <property type="entry name" value="FBOX"/>
    <property type="match status" value="1"/>
</dbReference>
<dbReference type="SUPFAM" id="SSF117281">
    <property type="entry name" value="Kelch motif"/>
    <property type="match status" value="1"/>
</dbReference>
<evidence type="ECO:0000259" key="1">
    <source>
        <dbReference type="SMART" id="SM00256"/>
    </source>
</evidence>
<dbReference type="InterPro" id="IPR001810">
    <property type="entry name" value="F-box_dom"/>
</dbReference>
<dbReference type="PANTHER" id="PTHR46407">
    <property type="entry name" value="OS02G0208700 PROTEIN"/>
    <property type="match status" value="1"/>
</dbReference>
<dbReference type="OMA" id="RAFFACA"/>
<dbReference type="GO" id="GO:2000762">
    <property type="term" value="P:regulation of phenylpropanoid metabolic process"/>
    <property type="evidence" value="ECO:0000318"/>
    <property type="project" value="GO_Central"/>
</dbReference>
<dbReference type="Proteomes" id="UP000036987">
    <property type="component" value="Unassembled WGS sequence"/>
</dbReference>
<dbReference type="STRING" id="29655.A0A0K9PJZ7"/>
<dbReference type="OrthoDB" id="191037at2759"/>
<dbReference type="AlphaFoldDB" id="A0A0K9PJZ7"/>
<dbReference type="PANTHER" id="PTHR46407:SF21">
    <property type="entry name" value="F-BOX_KELCH-REPEAT PROTEIN SKIP20"/>
    <property type="match status" value="1"/>
</dbReference>
<dbReference type="InterPro" id="IPR044595">
    <property type="entry name" value="KMD1-4"/>
</dbReference>
<sequence length="380" mass="43173">MESEDLVELIPGLPEDLAIECLKKVPYIYRSKLRSVCRKWRFVVSSSNYISKASESLIFLVHSYNPNKRDRILCRSDPTLTYGAILYNPYTNIFHAHKSLSIPYGARCIAIGGKLVILGGFQRSWLDIPRSDVQIVDIVTGQYRRGNPMPIARAFFACAAVGSFIYISGGRDEKEKSMKSGGIYDTTKDRWRSLPDMFERRNECVGVNVKGKFLVLGGYTSNNQGLVIAIRGGESYNPQTERWEKEDDELWGNFSLSTSIMPSKSTVSTIFTVPTPEGEKLWHLHCCLEGNKFIKEYDWITKDWKFVTDVPEGVDVDTSIAVVGGNALFLVGSKYKRDCMITASKSWIMRDFRIKKDWEELIIPFGTLKTWLFSPVGIQF</sequence>
<name>A0A0K9PJZ7_ZOSMR</name>
<keyword evidence="3" id="KW-1185">Reference proteome</keyword>
<dbReference type="GO" id="GO:0005829">
    <property type="term" value="C:cytosol"/>
    <property type="evidence" value="ECO:0000318"/>
    <property type="project" value="GO_Central"/>
</dbReference>
<organism evidence="2 3">
    <name type="scientific">Zostera marina</name>
    <name type="common">Eelgrass</name>
    <dbReference type="NCBI Taxonomy" id="29655"/>
    <lineage>
        <taxon>Eukaryota</taxon>
        <taxon>Viridiplantae</taxon>
        <taxon>Streptophyta</taxon>
        <taxon>Embryophyta</taxon>
        <taxon>Tracheophyta</taxon>
        <taxon>Spermatophyta</taxon>
        <taxon>Magnoliopsida</taxon>
        <taxon>Liliopsida</taxon>
        <taxon>Zosteraceae</taxon>
        <taxon>Zostera</taxon>
    </lineage>
</organism>
<dbReference type="GO" id="GO:0080037">
    <property type="term" value="P:negative regulation of cytokinin-activated signaling pathway"/>
    <property type="evidence" value="ECO:0007669"/>
    <property type="project" value="InterPro"/>
</dbReference>
<dbReference type="Pfam" id="PF01344">
    <property type="entry name" value="Kelch_1"/>
    <property type="match status" value="2"/>
</dbReference>
<dbReference type="Gene3D" id="2.120.10.80">
    <property type="entry name" value="Kelch-type beta propeller"/>
    <property type="match status" value="1"/>
</dbReference>
<feature type="domain" description="F-box" evidence="1">
    <location>
        <begin position="13"/>
        <end position="53"/>
    </location>
</feature>
<evidence type="ECO:0000313" key="2">
    <source>
        <dbReference type="EMBL" id="KMZ69286.1"/>
    </source>
</evidence>
<dbReference type="Pfam" id="PF00646">
    <property type="entry name" value="F-box"/>
    <property type="match status" value="1"/>
</dbReference>
<dbReference type="EMBL" id="LFYR01000781">
    <property type="protein sequence ID" value="KMZ69286.1"/>
    <property type="molecule type" value="Genomic_DNA"/>
</dbReference>
<gene>
    <name evidence="2" type="ORF">ZOSMA_218G00050</name>
</gene>
<evidence type="ECO:0000313" key="3">
    <source>
        <dbReference type="Proteomes" id="UP000036987"/>
    </source>
</evidence>
<protein>
    <recommendedName>
        <fullName evidence="1">F-box domain-containing protein</fullName>
    </recommendedName>
</protein>
<comment type="caution">
    <text evidence="2">The sequence shown here is derived from an EMBL/GenBank/DDBJ whole genome shotgun (WGS) entry which is preliminary data.</text>
</comment>
<dbReference type="CDD" id="cd22152">
    <property type="entry name" value="F-box_AtAFR-like"/>
    <property type="match status" value="1"/>
</dbReference>
<accession>A0A0K9PJZ7</accession>
<dbReference type="InterPro" id="IPR015915">
    <property type="entry name" value="Kelch-typ_b-propeller"/>
</dbReference>